<dbReference type="KEGG" id="tcb:TCARB_0331"/>
<name>A0A3G1A5T7_9CREN</name>
<feature type="domain" description="DUF4346" evidence="3">
    <location>
        <begin position="384"/>
        <end position="459"/>
    </location>
</feature>
<dbReference type="EMBL" id="CP007493">
    <property type="protein sequence ID" value="AJB41405.1"/>
    <property type="molecule type" value="Genomic_DNA"/>
</dbReference>
<organism evidence="4 5">
    <name type="scientific">Thermofilum adornatum 1505</name>
    <dbReference type="NCBI Taxonomy" id="697581"/>
    <lineage>
        <taxon>Archaea</taxon>
        <taxon>Thermoproteota</taxon>
        <taxon>Thermoprotei</taxon>
        <taxon>Thermofilales</taxon>
        <taxon>Thermofilaceae</taxon>
        <taxon>Thermofilum</taxon>
    </lineage>
</organism>
<accession>A0A3G1A5T7</accession>
<dbReference type="InterPro" id="IPR036926">
    <property type="entry name" value="Thymidate_synth/dCMP_Mease_sf"/>
</dbReference>
<keyword evidence="1 4" id="KW-0808">Transferase</keyword>
<dbReference type="GO" id="GO:0004799">
    <property type="term" value="F:thymidylate synthase activity"/>
    <property type="evidence" value="ECO:0007669"/>
    <property type="project" value="UniProtKB-EC"/>
</dbReference>
<protein>
    <submittedName>
        <fullName evidence="4">Thymidylate synthase</fullName>
        <ecNumber evidence="4">2.1.1.45</ecNumber>
    </submittedName>
</protein>
<gene>
    <name evidence="4" type="ORF">TCARB_0331</name>
</gene>
<keyword evidence="4" id="KW-0489">Methyltransferase</keyword>
<reference evidence="5" key="1">
    <citation type="book" date="2010" name="EXTREMOPHILES" publisher="0:0-0">
        <title>Complete genome sequences of ten hyperthermophilic archaea reveal their metabolic capabilities and possible ecological roles.</title>
        <editorList>
            <person name="?"/>
        </editorList>
        <authorList>
            <person name="Ravin N.V."/>
            <person name="Mardanov A.V."/>
            <person name="Bonch-Osmolovskaya E.A."/>
            <person name="Skryabin K.G."/>
        </authorList>
    </citation>
    <scope>NUCLEOTIDE SEQUENCE [LARGE SCALE GENOMIC DNA]</scope>
    <source>
        <strain evidence="5">1505</strain>
    </source>
</reference>
<dbReference type="InterPro" id="IPR025595">
    <property type="entry name" value="PterinBD-DUF4346"/>
</dbReference>
<dbReference type="GeneID" id="25405791"/>
<dbReference type="Gene3D" id="3.30.572.10">
    <property type="entry name" value="Thymidylate synthase/dCMP hydroxymethylase domain"/>
    <property type="match status" value="1"/>
</dbReference>
<dbReference type="InterPro" id="IPR023451">
    <property type="entry name" value="Thymidate_synth/dCMP_Mease_dom"/>
</dbReference>
<evidence type="ECO:0000313" key="5">
    <source>
        <dbReference type="Proteomes" id="UP000266720"/>
    </source>
</evidence>
<dbReference type="CDD" id="cd00351">
    <property type="entry name" value="TS_Pyrimidine_HMase"/>
    <property type="match status" value="1"/>
</dbReference>
<dbReference type="GO" id="GO:0032259">
    <property type="term" value="P:methylation"/>
    <property type="evidence" value="ECO:0007669"/>
    <property type="project" value="UniProtKB-KW"/>
</dbReference>
<dbReference type="Proteomes" id="UP000266720">
    <property type="component" value="Chromosome"/>
</dbReference>
<feature type="domain" description="Thymidylate synthase/dCMP hydroxymethylase" evidence="2">
    <location>
        <begin position="237"/>
        <end position="378"/>
    </location>
</feature>
<dbReference type="AlphaFoldDB" id="A0A3G1A5T7"/>
<evidence type="ECO:0000259" key="3">
    <source>
        <dbReference type="Pfam" id="PF14251"/>
    </source>
</evidence>
<dbReference type="SUPFAM" id="SSF55831">
    <property type="entry name" value="Thymidylate synthase/dCMP hydroxymethylase"/>
    <property type="match status" value="1"/>
</dbReference>
<evidence type="ECO:0000256" key="1">
    <source>
        <dbReference type="ARBA" id="ARBA00022679"/>
    </source>
</evidence>
<dbReference type="RefSeq" id="WP_052886511.1">
    <property type="nucleotide sequence ID" value="NZ_CP007493.1"/>
</dbReference>
<proteinExistence type="predicted"/>
<dbReference type="EC" id="2.1.1.45" evidence="4"/>
<sequence length="461" mass="52812">MVSKDIEIINPDSNIAVATLWTKKDIVVAKLRELGVADKVNIVGTLYTKYGINYLLHTFSHNPRLDVLILFGADIMGSGEALVKLFKGKVDKGLSLMWSLKELAGVLSTIRLIDLREEFKKGNWQSLVGALMENYRSNVYWERPMLSLREAQVASWPVQMAGLYIQERNIFRAWVKLVDAVMTWGFVKDTEYNERQKQLLGASVVFNYSEQIYDGLLNYFSREELERQAKSLFEGEDSVAYTYGERLRAHPQAGDQIKRMIGKLAHSPSTRRAIAITWDFSNDFTSRDPPCLVLLHGDLSGDRFNLVAFFRSHDAYSAWPINAYGLVRLMEYFADELSRETGRKIFPGTLTVYSSSLHIYEHDWARASMLVENHFEKARSVFVEDNKGNFLIRVENGEIVVELRTQEGLLAKRVSGKSAQEVLRKINLNALMPEHAAYLAREVYRAEQFLKNNRPYVQEEA</sequence>
<evidence type="ECO:0000259" key="2">
    <source>
        <dbReference type="Pfam" id="PF00303"/>
    </source>
</evidence>
<dbReference type="Pfam" id="PF14251">
    <property type="entry name" value="PterinBD-DUF4346"/>
    <property type="match status" value="1"/>
</dbReference>
<dbReference type="STRING" id="697581.TCARB_0331"/>
<dbReference type="Pfam" id="PF00303">
    <property type="entry name" value="Thymidylat_synt"/>
    <property type="match status" value="1"/>
</dbReference>
<evidence type="ECO:0000313" key="4">
    <source>
        <dbReference type="EMBL" id="AJB41405.1"/>
    </source>
</evidence>